<reference evidence="2 3" key="1">
    <citation type="submission" date="2020-07" db="EMBL/GenBank/DDBJ databases">
        <title>Sequencing the genomes of 1000 actinobacteria strains.</title>
        <authorList>
            <person name="Klenk H.-P."/>
        </authorList>
    </citation>
    <scope>NUCLEOTIDE SEQUENCE [LARGE SCALE GENOMIC DNA]</scope>
    <source>
        <strain evidence="2 3">DSM 21349</strain>
    </source>
</reference>
<accession>A0A7W3J215</accession>
<protein>
    <recommendedName>
        <fullName evidence="1">LysM domain-containing protein</fullName>
    </recommendedName>
</protein>
<dbReference type="CDD" id="cd00118">
    <property type="entry name" value="LysM"/>
    <property type="match status" value="1"/>
</dbReference>
<evidence type="ECO:0000313" key="2">
    <source>
        <dbReference type="EMBL" id="MBA8804787.1"/>
    </source>
</evidence>
<dbReference type="RefSeq" id="WP_182540581.1">
    <property type="nucleotide sequence ID" value="NZ_JACGXA010000001.1"/>
</dbReference>
<evidence type="ECO:0000313" key="3">
    <source>
        <dbReference type="Proteomes" id="UP000580910"/>
    </source>
</evidence>
<keyword evidence="3" id="KW-1185">Reference proteome</keyword>
<organism evidence="2 3">
    <name type="scientific">Nocardioides ginsengisegetis</name>
    <dbReference type="NCBI Taxonomy" id="661491"/>
    <lineage>
        <taxon>Bacteria</taxon>
        <taxon>Bacillati</taxon>
        <taxon>Actinomycetota</taxon>
        <taxon>Actinomycetes</taxon>
        <taxon>Propionibacteriales</taxon>
        <taxon>Nocardioidaceae</taxon>
        <taxon>Nocardioides</taxon>
    </lineage>
</organism>
<comment type="caution">
    <text evidence="2">The sequence shown here is derived from an EMBL/GenBank/DDBJ whole genome shotgun (WGS) entry which is preliminary data.</text>
</comment>
<dbReference type="Pfam" id="PF01476">
    <property type="entry name" value="LysM"/>
    <property type="match status" value="1"/>
</dbReference>
<dbReference type="InterPro" id="IPR018392">
    <property type="entry name" value="LysM"/>
</dbReference>
<sequence length="116" mass="12040">MSTMTINPTFAPARPRSGEVRLTRRGRAVVLMAALLLVLTAGALLGGARSAATEHPGAPTPTRVVMVGTGDTLWDIASDLAPDGDVRAMIAQIEDLNALDSALVAAGQRLRVPIVD</sequence>
<proteinExistence type="predicted"/>
<gene>
    <name evidence="2" type="ORF">FB382_003078</name>
</gene>
<dbReference type="Gene3D" id="3.10.350.10">
    <property type="entry name" value="LysM domain"/>
    <property type="match status" value="1"/>
</dbReference>
<feature type="domain" description="LysM" evidence="1">
    <location>
        <begin position="64"/>
        <end position="113"/>
    </location>
</feature>
<dbReference type="SMART" id="SM00257">
    <property type="entry name" value="LysM"/>
    <property type="match status" value="1"/>
</dbReference>
<dbReference type="EMBL" id="JACGXA010000001">
    <property type="protein sequence ID" value="MBA8804787.1"/>
    <property type="molecule type" value="Genomic_DNA"/>
</dbReference>
<evidence type="ECO:0000259" key="1">
    <source>
        <dbReference type="SMART" id="SM00257"/>
    </source>
</evidence>
<dbReference type="AlphaFoldDB" id="A0A7W3J215"/>
<name>A0A7W3J215_9ACTN</name>
<dbReference type="Proteomes" id="UP000580910">
    <property type="component" value="Unassembled WGS sequence"/>
</dbReference>
<dbReference type="InterPro" id="IPR036779">
    <property type="entry name" value="LysM_dom_sf"/>
</dbReference>